<dbReference type="Proteomes" id="UP001060336">
    <property type="component" value="Chromosome"/>
</dbReference>
<accession>A0A9J7APQ1</accession>
<feature type="domain" description="DUF6916" evidence="1">
    <location>
        <begin position="11"/>
        <end position="92"/>
    </location>
</feature>
<dbReference type="RefSeq" id="WP_257767392.1">
    <property type="nucleotide sequence ID" value="NZ_CP102480.1"/>
</dbReference>
<dbReference type="EMBL" id="CP102480">
    <property type="protein sequence ID" value="UUX48894.1"/>
    <property type="molecule type" value="Genomic_DNA"/>
</dbReference>
<proteinExistence type="predicted"/>
<gene>
    <name evidence="2" type="ORF">NUH88_15980</name>
    <name evidence="3" type="ORF">NUH88_16000</name>
</gene>
<sequence length="111" mass="12070">MSVAPTSLYMLRAEHFSDKIGHRFDLETPAGTAPLVLAKVDAGTEPIFSGTDRVPFTLVFIGPHAEPGTGHCMMNLRHRTLGLIEGIFIGPNLGTMETEWGKGQIWSATFT</sequence>
<dbReference type="KEGG" id="naci:NUH88_16000"/>
<evidence type="ECO:0000259" key="1">
    <source>
        <dbReference type="Pfam" id="PF21880"/>
    </source>
</evidence>
<evidence type="ECO:0000313" key="2">
    <source>
        <dbReference type="EMBL" id="UUX48890.1"/>
    </source>
</evidence>
<evidence type="ECO:0000313" key="4">
    <source>
        <dbReference type="Proteomes" id="UP001060336"/>
    </source>
</evidence>
<name>A0A9J7APQ1_9PROT</name>
<dbReference type="AlphaFoldDB" id="A0A9J7APQ1"/>
<protein>
    <recommendedName>
        <fullName evidence="1">DUF6916 domain-containing protein</fullName>
    </recommendedName>
</protein>
<dbReference type="Pfam" id="PF21880">
    <property type="entry name" value="DUF6916"/>
    <property type="match status" value="1"/>
</dbReference>
<evidence type="ECO:0000313" key="3">
    <source>
        <dbReference type="EMBL" id="UUX48894.1"/>
    </source>
</evidence>
<dbReference type="EMBL" id="CP102480">
    <property type="protein sequence ID" value="UUX48890.1"/>
    <property type="molecule type" value="Genomic_DNA"/>
</dbReference>
<keyword evidence="4" id="KW-1185">Reference proteome</keyword>
<dbReference type="InterPro" id="IPR054209">
    <property type="entry name" value="DUF6916"/>
</dbReference>
<dbReference type="KEGG" id="naci:NUH88_15980"/>
<organism evidence="2 4">
    <name type="scientific">Nisaea acidiphila</name>
    <dbReference type="NCBI Taxonomy" id="1862145"/>
    <lineage>
        <taxon>Bacteria</taxon>
        <taxon>Pseudomonadati</taxon>
        <taxon>Pseudomonadota</taxon>
        <taxon>Alphaproteobacteria</taxon>
        <taxon>Rhodospirillales</taxon>
        <taxon>Thalassobaculaceae</taxon>
        <taxon>Nisaea</taxon>
    </lineage>
</organism>
<reference evidence="2" key="1">
    <citation type="submission" date="2022-08" db="EMBL/GenBank/DDBJ databases">
        <title>Nisaea acidiphila sp. nov., isolated from a marine algal debris and emended description of the genus Nisaea Urios et al. 2008.</title>
        <authorList>
            <person name="Kwon K."/>
        </authorList>
    </citation>
    <scope>NUCLEOTIDE SEQUENCE</scope>
    <source>
        <strain evidence="2">MEBiC11861</strain>
    </source>
</reference>